<proteinExistence type="predicted"/>
<dbReference type="InterPro" id="IPR058353">
    <property type="entry name" value="DUF8040"/>
</dbReference>
<dbReference type="Proteomes" id="UP000193218">
    <property type="component" value="Unassembled WGS sequence"/>
</dbReference>
<reference evidence="2 3" key="1">
    <citation type="submission" date="2017-03" db="EMBL/GenBank/DDBJ databases">
        <title>Widespread Adenine N6-methylation of Active Genes in Fungi.</title>
        <authorList>
            <consortium name="DOE Joint Genome Institute"/>
            <person name="Mondo S.J."/>
            <person name="Dannebaum R.O."/>
            <person name="Kuo R.C."/>
            <person name="Louie K.B."/>
            <person name="Bewick A.J."/>
            <person name="Labutti K."/>
            <person name="Haridas S."/>
            <person name="Kuo A."/>
            <person name="Salamov A."/>
            <person name="Ahrendt S.R."/>
            <person name="Lau R."/>
            <person name="Bowen B.P."/>
            <person name="Lipzen A."/>
            <person name="Sullivan W."/>
            <person name="Andreopoulos W.B."/>
            <person name="Clum A."/>
            <person name="Lindquist E."/>
            <person name="Daum C."/>
            <person name="Northen T.R."/>
            <person name="Ramamoorthy G."/>
            <person name="Schmitz R.J."/>
            <person name="Gryganskyi A."/>
            <person name="Culley D."/>
            <person name="Magnuson J."/>
            <person name="James T.Y."/>
            <person name="O'Malley M.A."/>
            <person name="Stajich J.E."/>
            <person name="Spatafora J.W."/>
            <person name="Visel A."/>
            <person name="Grigoriev I.V."/>
        </authorList>
    </citation>
    <scope>NUCLEOTIDE SEQUENCE [LARGE SCALE GENOMIC DNA]</scope>
    <source>
        <strain evidence="2 3">NRRL Y-17943</strain>
    </source>
</reference>
<dbReference type="OrthoDB" id="2430314at2759"/>
<dbReference type="InParanoid" id="A0A1Y1UJN0"/>
<gene>
    <name evidence="2" type="ORF">BD324DRAFT_395546</name>
</gene>
<accession>A0A1Y1UJN0</accession>
<dbReference type="GeneID" id="33554484"/>
<dbReference type="RefSeq" id="XP_021871734.1">
    <property type="nucleotide sequence ID" value="XM_022012676.1"/>
</dbReference>
<dbReference type="EMBL" id="NBSH01000005">
    <property type="protein sequence ID" value="ORX37747.1"/>
    <property type="molecule type" value="Genomic_DNA"/>
</dbReference>
<evidence type="ECO:0000313" key="2">
    <source>
        <dbReference type="EMBL" id="ORX37747.1"/>
    </source>
</evidence>
<keyword evidence="3" id="KW-1185">Reference proteome</keyword>
<dbReference type="AlphaFoldDB" id="A0A1Y1UJN0"/>
<name>A0A1Y1UJN0_9TREE</name>
<dbReference type="Pfam" id="PF26138">
    <property type="entry name" value="DUF8040"/>
    <property type="match status" value="1"/>
</dbReference>
<protein>
    <recommendedName>
        <fullName evidence="1">DUF8040 domain-containing protein</fullName>
    </recommendedName>
</protein>
<comment type="caution">
    <text evidence="2">The sequence shown here is derived from an EMBL/GenBank/DDBJ whole genome shotgun (WGS) entry which is preliminary data.</text>
</comment>
<feature type="domain" description="DUF8040" evidence="1">
    <location>
        <begin position="58"/>
        <end position="140"/>
    </location>
</feature>
<organism evidence="2 3">
    <name type="scientific">Kockovaella imperatae</name>
    <dbReference type="NCBI Taxonomy" id="4999"/>
    <lineage>
        <taxon>Eukaryota</taxon>
        <taxon>Fungi</taxon>
        <taxon>Dikarya</taxon>
        <taxon>Basidiomycota</taxon>
        <taxon>Agaricomycotina</taxon>
        <taxon>Tremellomycetes</taxon>
        <taxon>Tremellales</taxon>
        <taxon>Cuniculitremaceae</taxon>
        <taxon>Kockovaella</taxon>
    </lineage>
</organism>
<evidence type="ECO:0000313" key="3">
    <source>
        <dbReference type="Proteomes" id="UP000193218"/>
    </source>
</evidence>
<sequence length="141" mass="16219">MSSDSPDLILPILSISTSDDEYGADEELLHLILFATVQECLQWRFRPRAGPTPLHNASFRGETRLQELQGRHRHAMLAVLGLEPPAFSSIYEELYWHGGLRDSRYVSAKEQLAHFLYICREGSGVRRTAEYFDRSYHTIHT</sequence>
<evidence type="ECO:0000259" key="1">
    <source>
        <dbReference type="Pfam" id="PF26138"/>
    </source>
</evidence>